<name>A0ABW0SG46_9RHOB</name>
<gene>
    <name evidence="6" type="ORF">ACFPOC_15715</name>
</gene>
<evidence type="ECO:0000259" key="5">
    <source>
        <dbReference type="PROSITE" id="PS51063"/>
    </source>
</evidence>
<reference evidence="7" key="1">
    <citation type="journal article" date="2019" name="Int. J. Syst. Evol. Microbiol.">
        <title>The Global Catalogue of Microorganisms (GCM) 10K type strain sequencing project: providing services to taxonomists for standard genome sequencing and annotation.</title>
        <authorList>
            <consortium name="The Broad Institute Genomics Platform"/>
            <consortium name="The Broad Institute Genome Sequencing Center for Infectious Disease"/>
            <person name="Wu L."/>
            <person name="Ma J."/>
        </authorList>
    </citation>
    <scope>NUCLEOTIDE SEQUENCE [LARGE SCALE GENOMIC DNA]</scope>
    <source>
        <strain evidence="7">KACC 11588</strain>
    </source>
</reference>
<comment type="caution">
    <text evidence="6">The sequence shown here is derived from an EMBL/GenBank/DDBJ whole genome shotgun (WGS) entry which is preliminary data.</text>
</comment>
<sequence length="243" mass="26998">MLTIPCRACPLRTRPLFVQMTPDEVAFMESLKIDEAVVEPGATIQMEGSASPRLFTVLQGQGLRYKTLPNGRRQIICFVFPGDFLGLQAALLGEMQHSVEARTRMMLCVFDQRRVVEVFEEHPSRARSLSAIAAVEGGILGETLASLGQRDAAQRIAWALTRVWNRLGAIGLERDGAVPLTFRQQDMADFLGLSLVHTNKTLARFRQGGLCDWSDGTLRLHDPEALARLAHVEPARPAKRHLM</sequence>
<dbReference type="SUPFAM" id="SSF46785">
    <property type="entry name" value="Winged helix' DNA-binding domain"/>
    <property type="match status" value="1"/>
</dbReference>
<dbReference type="Gene3D" id="1.10.10.10">
    <property type="entry name" value="Winged helix-like DNA-binding domain superfamily/Winged helix DNA-binding domain"/>
    <property type="match status" value="1"/>
</dbReference>
<accession>A0ABW0SG46</accession>
<protein>
    <submittedName>
        <fullName evidence="6">Crp/Fnr family transcriptional regulator</fullName>
    </submittedName>
</protein>
<dbReference type="Proteomes" id="UP001596056">
    <property type="component" value="Unassembled WGS sequence"/>
</dbReference>
<keyword evidence="3" id="KW-0804">Transcription</keyword>
<dbReference type="PROSITE" id="PS50042">
    <property type="entry name" value="CNMP_BINDING_3"/>
    <property type="match status" value="1"/>
</dbReference>
<dbReference type="EMBL" id="JBHSNA010000020">
    <property type="protein sequence ID" value="MFC5567861.1"/>
    <property type="molecule type" value="Genomic_DNA"/>
</dbReference>
<keyword evidence="2" id="KW-0238">DNA-binding</keyword>
<keyword evidence="7" id="KW-1185">Reference proteome</keyword>
<evidence type="ECO:0000313" key="6">
    <source>
        <dbReference type="EMBL" id="MFC5567861.1"/>
    </source>
</evidence>
<organism evidence="6 7">
    <name type="scientific">Rubellimicrobium aerolatum</name>
    <dbReference type="NCBI Taxonomy" id="490979"/>
    <lineage>
        <taxon>Bacteria</taxon>
        <taxon>Pseudomonadati</taxon>
        <taxon>Pseudomonadota</taxon>
        <taxon>Alphaproteobacteria</taxon>
        <taxon>Rhodobacterales</taxon>
        <taxon>Roseobacteraceae</taxon>
        <taxon>Rubellimicrobium</taxon>
    </lineage>
</organism>
<dbReference type="CDD" id="cd00038">
    <property type="entry name" value="CAP_ED"/>
    <property type="match status" value="1"/>
</dbReference>
<dbReference type="Pfam" id="PF00027">
    <property type="entry name" value="cNMP_binding"/>
    <property type="match status" value="1"/>
</dbReference>
<feature type="domain" description="HTH crp-type" evidence="5">
    <location>
        <begin position="150"/>
        <end position="224"/>
    </location>
</feature>
<dbReference type="InterPro" id="IPR036388">
    <property type="entry name" value="WH-like_DNA-bd_sf"/>
</dbReference>
<evidence type="ECO:0000313" key="7">
    <source>
        <dbReference type="Proteomes" id="UP001596056"/>
    </source>
</evidence>
<dbReference type="InterPro" id="IPR018490">
    <property type="entry name" value="cNMP-bd_dom_sf"/>
</dbReference>
<dbReference type="InterPro" id="IPR036390">
    <property type="entry name" value="WH_DNA-bd_sf"/>
</dbReference>
<proteinExistence type="predicted"/>
<dbReference type="PROSITE" id="PS51063">
    <property type="entry name" value="HTH_CRP_2"/>
    <property type="match status" value="1"/>
</dbReference>
<dbReference type="Pfam" id="PF13545">
    <property type="entry name" value="HTH_Crp_2"/>
    <property type="match status" value="1"/>
</dbReference>
<feature type="domain" description="Cyclic nucleotide-binding" evidence="4">
    <location>
        <begin position="16"/>
        <end position="93"/>
    </location>
</feature>
<dbReference type="InterPro" id="IPR012318">
    <property type="entry name" value="HTH_CRP"/>
</dbReference>
<dbReference type="InterPro" id="IPR014710">
    <property type="entry name" value="RmlC-like_jellyroll"/>
</dbReference>
<evidence type="ECO:0000256" key="3">
    <source>
        <dbReference type="ARBA" id="ARBA00023163"/>
    </source>
</evidence>
<keyword evidence="1" id="KW-0805">Transcription regulation</keyword>
<evidence type="ECO:0000256" key="2">
    <source>
        <dbReference type="ARBA" id="ARBA00023125"/>
    </source>
</evidence>
<evidence type="ECO:0000259" key="4">
    <source>
        <dbReference type="PROSITE" id="PS50042"/>
    </source>
</evidence>
<dbReference type="RefSeq" id="WP_209840914.1">
    <property type="nucleotide sequence ID" value="NZ_JAGGJP010000009.1"/>
</dbReference>
<dbReference type="InterPro" id="IPR000595">
    <property type="entry name" value="cNMP-bd_dom"/>
</dbReference>
<dbReference type="Gene3D" id="2.60.120.10">
    <property type="entry name" value="Jelly Rolls"/>
    <property type="match status" value="1"/>
</dbReference>
<dbReference type="SUPFAM" id="SSF51206">
    <property type="entry name" value="cAMP-binding domain-like"/>
    <property type="match status" value="1"/>
</dbReference>
<evidence type="ECO:0000256" key="1">
    <source>
        <dbReference type="ARBA" id="ARBA00023015"/>
    </source>
</evidence>